<feature type="domain" description="FAS1" evidence="2">
    <location>
        <begin position="74"/>
        <end position="265"/>
    </location>
</feature>
<evidence type="ECO:0000313" key="3">
    <source>
        <dbReference type="EMBL" id="MDN7023306.1"/>
    </source>
</evidence>
<dbReference type="EMBL" id="VCYH01000001">
    <property type="protein sequence ID" value="MDN7023306.1"/>
    <property type="molecule type" value="Genomic_DNA"/>
</dbReference>
<feature type="region of interest" description="Disordered" evidence="1">
    <location>
        <begin position="435"/>
        <end position="462"/>
    </location>
</feature>
<dbReference type="PANTHER" id="PTHR10900:SF77">
    <property type="entry name" value="FI19380P1"/>
    <property type="match status" value="1"/>
</dbReference>
<gene>
    <name evidence="3" type="ORF">FGU65_00060</name>
</gene>
<dbReference type="InterPro" id="IPR050904">
    <property type="entry name" value="Adhesion/Biosynth-related"/>
</dbReference>
<reference evidence="3" key="1">
    <citation type="submission" date="2019-05" db="EMBL/GenBank/DDBJ databases">
        <title>Methanoculleus sp. FWC-SCC1, a methanogenic archaeon isolated from deep marine cold seep.</title>
        <authorList>
            <person name="Chen Y.-W."/>
            <person name="Chen S.-C."/>
            <person name="Teng N.-H."/>
            <person name="Lai M.-C."/>
        </authorList>
    </citation>
    <scope>NUCLEOTIDE SEQUENCE</scope>
    <source>
        <strain evidence="3">FWC-SCC1</strain>
    </source>
</reference>
<sequence>MTFTGGTSMKSYLLAGMSILLLLMASATVSAALFDGPMVGENATTDNASNASNVTTMPTNATENQTVAGNATAAMTVADVLGQQENLTTLAAAVNATNLTEPLSQDGPYTVFAPTDAAFEALGNETVDQLMNETDRLTAVLQYHVVEGNYTSQQLMEMLQNQTMNQTANMTQNQTANMTQEQNVTQNQTANQTANMTMENVTGNQTMENVTAQQQAAVMLQTLLGENLTVSQNQSTGDLMVGNATIVMADINASNGVVHVIDAVLMPPENVTGQANQTGMSIVNVIAEDDNLSTLGTASRNANLTETLDTGGPYTVFAPTNDAFGQLTPEDLSELLNNNEKLATVLQYHVVEGEYTADEIIGMAAGANATNNTTASGSTTLETLLGEDIVVTVSNGDIMVENATVEMANIDASNGVIHTIDTVLIPENVTLQPTGAAEAAQDMTQNQTTANQTETATANQTV</sequence>
<organism evidence="3 4">
    <name type="scientific">Methanoculleus frigidifontis</name>
    <dbReference type="NCBI Taxonomy" id="2584085"/>
    <lineage>
        <taxon>Archaea</taxon>
        <taxon>Methanobacteriati</taxon>
        <taxon>Methanobacteriota</taxon>
        <taxon>Stenosarchaea group</taxon>
        <taxon>Methanomicrobia</taxon>
        <taxon>Methanomicrobiales</taxon>
        <taxon>Methanomicrobiaceae</taxon>
        <taxon>Methanoculleus</taxon>
    </lineage>
</organism>
<dbReference type="PANTHER" id="PTHR10900">
    <property type="entry name" value="PERIOSTIN-RELATED"/>
    <property type="match status" value="1"/>
</dbReference>
<comment type="caution">
    <text evidence="3">The sequence shown here is derived from an EMBL/GenBank/DDBJ whole genome shotgun (WGS) entry which is preliminary data.</text>
</comment>
<dbReference type="PROSITE" id="PS50213">
    <property type="entry name" value="FAS1"/>
    <property type="match status" value="2"/>
</dbReference>
<dbReference type="InterPro" id="IPR000782">
    <property type="entry name" value="FAS1_domain"/>
</dbReference>
<feature type="domain" description="FAS1" evidence="2">
    <location>
        <begin position="279"/>
        <end position="424"/>
    </location>
</feature>
<evidence type="ECO:0000256" key="1">
    <source>
        <dbReference type="SAM" id="MobiDB-lite"/>
    </source>
</evidence>
<evidence type="ECO:0000259" key="2">
    <source>
        <dbReference type="PROSITE" id="PS50213"/>
    </source>
</evidence>
<dbReference type="Proteomes" id="UP001168338">
    <property type="component" value="Unassembled WGS sequence"/>
</dbReference>
<accession>A0ABT8M5U9</accession>
<keyword evidence="4" id="KW-1185">Reference proteome</keyword>
<dbReference type="Pfam" id="PF02469">
    <property type="entry name" value="Fasciclin"/>
    <property type="match status" value="3"/>
</dbReference>
<proteinExistence type="predicted"/>
<dbReference type="SMART" id="SM00554">
    <property type="entry name" value="FAS1"/>
    <property type="match status" value="2"/>
</dbReference>
<dbReference type="SUPFAM" id="SSF82153">
    <property type="entry name" value="FAS1 domain"/>
    <property type="match status" value="3"/>
</dbReference>
<protein>
    <submittedName>
        <fullName evidence="3">Fasciclin domain-containing protein</fullName>
    </submittedName>
</protein>
<name>A0ABT8M5U9_9EURY</name>
<feature type="compositionally biased region" description="Low complexity" evidence="1">
    <location>
        <begin position="439"/>
        <end position="462"/>
    </location>
</feature>
<evidence type="ECO:0000313" key="4">
    <source>
        <dbReference type="Proteomes" id="UP001168338"/>
    </source>
</evidence>
<dbReference type="Gene3D" id="2.30.180.10">
    <property type="entry name" value="FAS1 domain"/>
    <property type="match status" value="3"/>
</dbReference>
<dbReference type="InterPro" id="IPR036378">
    <property type="entry name" value="FAS1_dom_sf"/>
</dbReference>